<evidence type="ECO:0000313" key="2">
    <source>
        <dbReference type="Proteomes" id="UP000814033"/>
    </source>
</evidence>
<comment type="caution">
    <text evidence="1">The sequence shown here is derived from an EMBL/GenBank/DDBJ whole genome shotgun (WGS) entry which is preliminary data.</text>
</comment>
<reference evidence="1" key="2">
    <citation type="journal article" date="2022" name="New Phytol.">
        <title>Evolutionary transition to the ectomycorrhizal habit in the genomes of a hyperdiverse lineage of mushroom-forming fungi.</title>
        <authorList>
            <person name="Looney B."/>
            <person name="Miyauchi S."/>
            <person name="Morin E."/>
            <person name="Drula E."/>
            <person name="Courty P.E."/>
            <person name="Kohler A."/>
            <person name="Kuo A."/>
            <person name="LaButti K."/>
            <person name="Pangilinan J."/>
            <person name="Lipzen A."/>
            <person name="Riley R."/>
            <person name="Andreopoulos W."/>
            <person name="He G."/>
            <person name="Johnson J."/>
            <person name="Nolan M."/>
            <person name="Tritt A."/>
            <person name="Barry K.W."/>
            <person name="Grigoriev I.V."/>
            <person name="Nagy L.G."/>
            <person name="Hibbett D."/>
            <person name="Henrissat B."/>
            <person name="Matheny P.B."/>
            <person name="Labbe J."/>
            <person name="Martin F.M."/>
        </authorList>
    </citation>
    <scope>NUCLEOTIDE SEQUENCE</scope>
    <source>
        <strain evidence="1">FP105234-sp</strain>
    </source>
</reference>
<reference evidence="1" key="1">
    <citation type="submission" date="2021-02" db="EMBL/GenBank/DDBJ databases">
        <authorList>
            <consortium name="DOE Joint Genome Institute"/>
            <person name="Ahrendt S."/>
            <person name="Looney B.P."/>
            <person name="Miyauchi S."/>
            <person name="Morin E."/>
            <person name="Drula E."/>
            <person name="Courty P.E."/>
            <person name="Chicoki N."/>
            <person name="Fauchery L."/>
            <person name="Kohler A."/>
            <person name="Kuo A."/>
            <person name="Labutti K."/>
            <person name="Pangilinan J."/>
            <person name="Lipzen A."/>
            <person name="Riley R."/>
            <person name="Andreopoulos W."/>
            <person name="He G."/>
            <person name="Johnson J."/>
            <person name="Barry K.W."/>
            <person name="Grigoriev I.V."/>
            <person name="Nagy L."/>
            <person name="Hibbett D."/>
            <person name="Henrissat B."/>
            <person name="Matheny P.B."/>
            <person name="Labbe J."/>
            <person name="Martin F."/>
        </authorList>
    </citation>
    <scope>NUCLEOTIDE SEQUENCE</scope>
    <source>
        <strain evidence="1">FP105234-sp</strain>
    </source>
</reference>
<accession>A0ACB8R5H7</accession>
<dbReference type="Proteomes" id="UP000814033">
    <property type="component" value="Unassembled WGS sequence"/>
</dbReference>
<keyword evidence="2" id="KW-1185">Reference proteome</keyword>
<organism evidence="1 2">
    <name type="scientific">Auriscalpium vulgare</name>
    <dbReference type="NCBI Taxonomy" id="40419"/>
    <lineage>
        <taxon>Eukaryota</taxon>
        <taxon>Fungi</taxon>
        <taxon>Dikarya</taxon>
        <taxon>Basidiomycota</taxon>
        <taxon>Agaricomycotina</taxon>
        <taxon>Agaricomycetes</taxon>
        <taxon>Russulales</taxon>
        <taxon>Auriscalpiaceae</taxon>
        <taxon>Auriscalpium</taxon>
    </lineage>
</organism>
<protein>
    <submittedName>
        <fullName evidence="1">Uncharacterized protein</fullName>
    </submittedName>
</protein>
<gene>
    <name evidence="1" type="ORF">FA95DRAFT_1028584</name>
</gene>
<sequence>MRPSRALPPAPHTPCLPAPTNPQASRVNHLTGLRINQCVSVPAPEPVRTGATWYTGYPRHRIPPSPSPQPEPSRPRALQPGVHPPTRDDARAPHAPETGPTRCRHAVQSARGNQRARAAFPALHSPT</sequence>
<evidence type="ECO:0000313" key="1">
    <source>
        <dbReference type="EMBL" id="KAI0039384.1"/>
    </source>
</evidence>
<proteinExistence type="predicted"/>
<dbReference type="EMBL" id="MU276311">
    <property type="protein sequence ID" value="KAI0039384.1"/>
    <property type="molecule type" value="Genomic_DNA"/>
</dbReference>
<name>A0ACB8R5H7_9AGAM</name>